<evidence type="ECO:0000313" key="5">
    <source>
        <dbReference type="Proteomes" id="UP000472839"/>
    </source>
</evidence>
<evidence type="ECO:0000313" key="3">
    <source>
        <dbReference type="EMBL" id="KAB7891890.1"/>
    </source>
</evidence>
<gene>
    <name evidence="3" type="ORF">GBG18_05345</name>
    <name evidence="2" type="ORF">GBG19_12290</name>
</gene>
<dbReference type="SUPFAM" id="SSF88713">
    <property type="entry name" value="Glycoside hydrolase/deacetylase"/>
    <property type="match status" value="1"/>
</dbReference>
<dbReference type="EMBL" id="WFKJ01000011">
    <property type="protein sequence ID" value="KAB7891890.1"/>
    <property type="molecule type" value="Genomic_DNA"/>
</dbReference>
<dbReference type="Gene3D" id="3.20.20.370">
    <property type="entry name" value="Glycoside hydrolase/deacetylase"/>
    <property type="match status" value="1"/>
</dbReference>
<dbReference type="Proteomes" id="UP000461010">
    <property type="component" value="Unassembled WGS sequence"/>
</dbReference>
<evidence type="ECO:0000256" key="1">
    <source>
        <dbReference type="SAM" id="MobiDB-lite"/>
    </source>
</evidence>
<dbReference type="InterPro" id="IPR011330">
    <property type="entry name" value="Glyco_hydro/deAcase_b/a-brl"/>
</dbReference>
<dbReference type="AlphaFoldDB" id="A0A6L4WQ28"/>
<feature type="region of interest" description="Disordered" evidence="1">
    <location>
        <begin position="1"/>
        <end position="20"/>
    </location>
</feature>
<evidence type="ECO:0000313" key="4">
    <source>
        <dbReference type="Proteomes" id="UP000461010"/>
    </source>
</evidence>
<sequence>MKNENPNENSNKNINDILKKEKLQKTTPAINDLKKFQNEKLDEYFDKIEPSKEKFEEQTEEFEKVHIDEEEKPQTKDTKKEKIKKEITKVKKEEAKQTNNIKSKKDLYKYNNQTKPKLAIIIDDVSSNRQKQAILDIGYDVTMAFLPPQKGHSQSAKIAQDLPVHMIHFPMQASPKFKSKEKITLTINDSYAKIEGIVKKLRQQYPKAKYTNNHTGSVFTQNDDAMDKLFRALKKYNFVFVDSRTTAKSVAKKYAKKYGMPYIVRNTFLDNERNFEYIQNQLKKAIKIARKRGYAIAIGHPYSMTIKVLKESKHLLKGIEPIFINKLPYL</sequence>
<dbReference type="PANTHER" id="PTHR30105">
    <property type="entry name" value="UNCHARACTERIZED YIBQ-RELATED"/>
    <property type="match status" value="1"/>
</dbReference>
<dbReference type="GO" id="GO:0005975">
    <property type="term" value="P:carbohydrate metabolic process"/>
    <property type="evidence" value="ECO:0007669"/>
    <property type="project" value="InterPro"/>
</dbReference>
<dbReference type="Proteomes" id="UP000472839">
    <property type="component" value="Unassembled WGS sequence"/>
</dbReference>
<dbReference type="CDD" id="cd10936">
    <property type="entry name" value="CE4_DAC2"/>
    <property type="match status" value="1"/>
</dbReference>
<proteinExistence type="predicted"/>
<keyword evidence="4" id="KW-1185">Reference proteome</keyword>
<dbReference type="PANTHER" id="PTHR30105:SF2">
    <property type="entry name" value="DIVERGENT POLYSACCHARIDE DEACETYLASE SUPERFAMILY"/>
    <property type="match status" value="1"/>
</dbReference>
<comment type="caution">
    <text evidence="2">The sequence shown here is derived from an EMBL/GenBank/DDBJ whole genome shotgun (WGS) entry which is preliminary data.</text>
</comment>
<organism evidence="2 5">
    <name type="scientific">Poseidonibacter ostreae</name>
    <dbReference type="NCBI Taxonomy" id="2654171"/>
    <lineage>
        <taxon>Bacteria</taxon>
        <taxon>Pseudomonadati</taxon>
        <taxon>Campylobacterota</taxon>
        <taxon>Epsilonproteobacteria</taxon>
        <taxon>Campylobacterales</taxon>
        <taxon>Arcobacteraceae</taxon>
        <taxon>Poseidonibacter</taxon>
    </lineage>
</organism>
<name>A0A6L4WQ28_9BACT</name>
<dbReference type="EMBL" id="WFKK01000042">
    <property type="protein sequence ID" value="KAB7886384.1"/>
    <property type="molecule type" value="Genomic_DNA"/>
</dbReference>
<accession>A0A6L4WQ28</accession>
<feature type="region of interest" description="Disordered" evidence="1">
    <location>
        <begin position="52"/>
        <end position="82"/>
    </location>
</feature>
<evidence type="ECO:0000313" key="2">
    <source>
        <dbReference type="EMBL" id="KAB7886384.1"/>
    </source>
</evidence>
<protein>
    <submittedName>
        <fullName evidence="2">Divergent polysaccharide deacetylase family protein</fullName>
    </submittedName>
</protein>
<feature type="compositionally biased region" description="Low complexity" evidence="1">
    <location>
        <begin position="1"/>
        <end position="15"/>
    </location>
</feature>
<reference evidence="4 5" key="1">
    <citation type="submission" date="2019-10" db="EMBL/GenBank/DDBJ databases">
        <title>Poseidonibacter ostreae sp. nov., isolated from the gut of the Ostrea denselamellosa.</title>
        <authorList>
            <person name="Choi A."/>
        </authorList>
    </citation>
    <scope>NUCLEOTIDE SEQUENCE [LARGE SCALE GENOMIC DNA]</scope>
    <source>
        <strain evidence="2 5">SJOD-M-33</strain>
        <strain evidence="3 4">SJOD-M-5</strain>
    </source>
</reference>
<dbReference type="InterPro" id="IPR006837">
    <property type="entry name" value="Divergent_DAC"/>
</dbReference>
<dbReference type="Pfam" id="PF04748">
    <property type="entry name" value="Polysacc_deac_2"/>
    <property type="match status" value="1"/>
</dbReference>